<dbReference type="InterPro" id="IPR051784">
    <property type="entry name" value="Nod_factor_ABC_transporter"/>
</dbReference>
<evidence type="ECO:0000256" key="1">
    <source>
        <dbReference type="ARBA" id="ARBA00004141"/>
    </source>
</evidence>
<comment type="subcellular location">
    <subcellularLocation>
        <location evidence="1">Membrane</location>
        <topology evidence="1">Multi-pass membrane protein</topology>
    </subcellularLocation>
</comment>
<dbReference type="Pfam" id="PF01061">
    <property type="entry name" value="ABC2_membrane"/>
    <property type="match status" value="1"/>
</dbReference>
<accession>J0D5B6</accession>
<dbReference type="HOGENOM" id="CLU_078424_3_0_11"/>
<proteinExistence type="predicted"/>
<evidence type="ECO:0000259" key="6">
    <source>
        <dbReference type="Pfam" id="PF01061"/>
    </source>
</evidence>
<feature type="domain" description="ABC-2 type transporter transmembrane" evidence="6">
    <location>
        <begin position="4"/>
        <end position="207"/>
    </location>
</feature>
<keyword evidence="4 5" id="KW-0472">Membrane</keyword>
<feature type="transmembrane region" description="Helical" evidence="5">
    <location>
        <begin position="24"/>
        <end position="42"/>
    </location>
</feature>
<protein>
    <recommendedName>
        <fullName evidence="6">ABC-2 type transporter transmembrane domain-containing protein</fullName>
    </recommendedName>
</protein>
<dbReference type="GO" id="GO:0140359">
    <property type="term" value="F:ABC-type transporter activity"/>
    <property type="evidence" value="ECO:0007669"/>
    <property type="project" value="InterPro"/>
</dbReference>
<reference evidence="7 8" key="1">
    <citation type="submission" date="2012-01" db="EMBL/GenBank/DDBJ databases">
        <title>The Genome Sequence of Scardovia wiggsiae F0424.</title>
        <authorList>
            <consortium name="The Broad Institute Genome Sequencing Platform"/>
            <person name="Earl A."/>
            <person name="Ward D."/>
            <person name="Feldgarden M."/>
            <person name="Gevers D."/>
            <person name="Izard J."/>
            <person name="Ganesan A."/>
            <person name="Baranova O.V."/>
            <person name="Blanton J.M."/>
            <person name="Tanner A.C."/>
            <person name="Mathney J."/>
            <person name="Dewhirst F.E."/>
            <person name="Young S.K."/>
            <person name="Zeng Q."/>
            <person name="Gargeya S."/>
            <person name="Fitzgerald M."/>
            <person name="Haas B."/>
            <person name="Abouelleil A."/>
            <person name="Alvarado L."/>
            <person name="Arachchi H.M."/>
            <person name="Berlin A."/>
            <person name="Chapman S.B."/>
            <person name="Gearin G."/>
            <person name="Goldberg J."/>
            <person name="Griggs A."/>
            <person name="Gujja S."/>
            <person name="Hansen M."/>
            <person name="Heiman D."/>
            <person name="Howarth C."/>
            <person name="Larimer J."/>
            <person name="Lui A."/>
            <person name="MacDonald P.J.P."/>
            <person name="McCowen C."/>
            <person name="Montmayeur A."/>
            <person name="Murphy C."/>
            <person name="Neiman D."/>
            <person name="Pearson M."/>
            <person name="Priest M."/>
            <person name="Roberts A."/>
            <person name="Saif S."/>
            <person name="Shea T."/>
            <person name="Sisk P."/>
            <person name="Stolte C."/>
            <person name="Sykes S."/>
            <person name="Wortman J."/>
            <person name="Nusbaum C."/>
            <person name="Birren B."/>
        </authorList>
    </citation>
    <scope>NUCLEOTIDE SEQUENCE [LARGE SCALE GENOMIC DNA]</scope>
    <source>
        <strain evidence="7 8">F0424</strain>
    </source>
</reference>
<dbReference type="EMBL" id="AGZS01000002">
    <property type="protein sequence ID" value="EJD65170.1"/>
    <property type="molecule type" value="Genomic_DNA"/>
</dbReference>
<keyword evidence="2 5" id="KW-0812">Transmembrane</keyword>
<dbReference type="OrthoDB" id="9815972at2"/>
<sequence>MRKFALLLAAEFHRYGCETRKYLSNYISGLVLTGMLIAMFALSTDARSNPAAWAGYFLWASASTMITEASISISTDKQDGTFTQLMLRPVSLLRQIIVKTLTWVLASVMIDAVFIAVLFAVLRIPMGLNWSSAGLIIIILCGLFGFTLIAAALTVVYTRTQAYSDLFTYVLMFLSGIVVPLDALPAPVIWIGRVLPLQYGYQLVQESFSSGISAAQWLAAAAQSAAYILIGYALFTVIIRHGRKTGINMRY</sequence>
<keyword evidence="8" id="KW-1185">Reference proteome</keyword>
<feature type="transmembrane region" description="Helical" evidence="5">
    <location>
        <begin position="96"/>
        <end position="121"/>
    </location>
</feature>
<name>J0D5B6_9BIFI</name>
<dbReference type="STRING" id="857290.HMPREF9156_00614"/>
<dbReference type="PANTHER" id="PTHR43229:SF6">
    <property type="entry name" value="ABC-TYPE MULTIDRUG TRANSPORT SYSTEM, PERMEASE COMPONENT"/>
    <property type="match status" value="1"/>
</dbReference>
<evidence type="ECO:0000313" key="8">
    <source>
        <dbReference type="Proteomes" id="UP000006415"/>
    </source>
</evidence>
<dbReference type="InterPro" id="IPR013525">
    <property type="entry name" value="ABC2_TM"/>
</dbReference>
<evidence type="ECO:0000256" key="2">
    <source>
        <dbReference type="ARBA" id="ARBA00022692"/>
    </source>
</evidence>
<gene>
    <name evidence="7" type="ORF">HMPREF9156_00614</name>
</gene>
<organism evidence="7 8">
    <name type="scientific">Scardovia wiggsiae F0424</name>
    <dbReference type="NCBI Taxonomy" id="857290"/>
    <lineage>
        <taxon>Bacteria</taxon>
        <taxon>Bacillati</taxon>
        <taxon>Actinomycetota</taxon>
        <taxon>Actinomycetes</taxon>
        <taxon>Bifidobacteriales</taxon>
        <taxon>Bifidobacteriaceae</taxon>
        <taxon>Scardovia</taxon>
    </lineage>
</organism>
<comment type="caution">
    <text evidence="7">The sequence shown here is derived from an EMBL/GenBank/DDBJ whole genome shotgun (WGS) entry which is preliminary data.</text>
</comment>
<keyword evidence="3 5" id="KW-1133">Transmembrane helix</keyword>
<evidence type="ECO:0000256" key="3">
    <source>
        <dbReference type="ARBA" id="ARBA00022989"/>
    </source>
</evidence>
<dbReference type="RefSeq" id="WP_007147681.1">
    <property type="nucleotide sequence ID" value="NZ_AKCI01000001.1"/>
</dbReference>
<feature type="transmembrane region" description="Helical" evidence="5">
    <location>
        <begin position="215"/>
        <end position="239"/>
    </location>
</feature>
<evidence type="ECO:0000256" key="5">
    <source>
        <dbReference type="SAM" id="Phobius"/>
    </source>
</evidence>
<dbReference type="eggNOG" id="COG0842">
    <property type="taxonomic scope" value="Bacteria"/>
</dbReference>
<dbReference type="AlphaFoldDB" id="J0D5B6"/>
<evidence type="ECO:0000313" key="7">
    <source>
        <dbReference type="EMBL" id="EJD65170.1"/>
    </source>
</evidence>
<feature type="transmembrane region" description="Helical" evidence="5">
    <location>
        <begin position="169"/>
        <end position="195"/>
    </location>
</feature>
<evidence type="ECO:0000256" key="4">
    <source>
        <dbReference type="ARBA" id="ARBA00023136"/>
    </source>
</evidence>
<dbReference type="Proteomes" id="UP000006415">
    <property type="component" value="Unassembled WGS sequence"/>
</dbReference>
<dbReference type="GO" id="GO:0016020">
    <property type="term" value="C:membrane"/>
    <property type="evidence" value="ECO:0007669"/>
    <property type="project" value="UniProtKB-SubCell"/>
</dbReference>
<dbReference type="PANTHER" id="PTHR43229">
    <property type="entry name" value="NODULATION PROTEIN J"/>
    <property type="match status" value="1"/>
</dbReference>
<feature type="transmembrane region" description="Helical" evidence="5">
    <location>
        <begin position="133"/>
        <end position="157"/>
    </location>
</feature>